<dbReference type="AlphaFoldDB" id="A0A830CMP5"/>
<feature type="domain" description="Casparian strip membrane protein" evidence="8">
    <location>
        <begin position="9"/>
        <end position="71"/>
    </location>
</feature>
<evidence type="ECO:0000259" key="8">
    <source>
        <dbReference type="Pfam" id="PF04535"/>
    </source>
</evidence>
<dbReference type="InterPro" id="IPR006702">
    <property type="entry name" value="CASP_dom"/>
</dbReference>
<evidence type="ECO:0000256" key="6">
    <source>
        <dbReference type="ARBA" id="ARBA00023136"/>
    </source>
</evidence>
<dbReference type="EMBL" id="BMAC01000433">
    <property type="protein sequence ID" value="GFP96335.1"/>
    <property type="molecule type" value="Genomic_DNA"/>
</dbReference>
<organism evidence="9 10">
    <name type="scientific">Phtheirospermum japonicum</name>
    <dbReference type="NCBI Taxonomy" id="374723"/>
    <lineage>
        <taxon>Eukaryota</taxon>
        <taxon>Viridiplantae</taxon>
        <taxon>Streptophyta</taxon>
        <taxon>Embryophyta</taxon>
        <taxon>Tracheophyta</taxon>
        <taxon>Spermatophyta</taxon>
        <taxon>Magnoliopsida</taxon>
        <taxon>eudicotyledons</taxon>
        <taxon>Gunneridae</taxon>
        <taxon>Pentapetalae</taxon>
        <taxon>asterids</taxon>
        <taxon>lamiids</taxon>
        <taxon>Lamiales</taxon>
        <taxon>Orobanchaceae</taxon>
        <taxon>Orobanchaceae incertae sedis</taxon>
        <taxon>Phtheirospermum</taxon>
    </lineage>
</organism>
<keyword evidence="6 7" id="KW-0472">Membrane</keyword>
<keyword evidence="4 7" id="KW-0812">Transmembrane</keyword>
<comment type="subcellular location">
    <subcellularLocation>
        <location evidence="1 7">Cell membrane</location>
        <topology evidence="1 7">Multi-pass membrane protein</topology>
    </subcellularLocation>
</comment>
<comment type="similarity">
    <text evidence="2 7">Belongs to the Casparian strip membrane proteins (CASP) family.</text>
</comment>
<evidence type="ECO:0000313" key="10">
    <source>
        <dbReference type="Proteomes" id="UP000653305"/>
    </source>
</evidence>
<reference evidence="9" key="1">
    <citation type="submission" date="2020-07" db="EMBL/GenBank/DDBJ databases">
        <title>Ethylene signaling mediates host invasion by parasitic plants.</title>
        <authorList>
            <person name="Yoshida S."/>
        </authorList>
    </citation>
    <scope>NUCLEOTIDE SEQUENCE</scope>
    <source>
        <strain evidence="9">Okayama</strain>
    </source>
</reference>
<comment type="caution">
    <text evidence="7">Lacks conserved residue(s) required for the propagation of feature annotation.</text>
</comment>
<protein>
    <recommendedName>
        <fullName evidence="7">CASP-like protein</fullName>
    </recommendedName>
</protein>
<name>A0A830CMP5_9LAMI</name>
<proteinExistence type="inferred from homology"/>
<gene>
    <name evidence="9" type="ORF">PHJA_001777600</name>
</gene>
<feature type="transmembrane region" description="Helical" evidence="7">
    <location>
        <begin position="12"/>
        <end position="31"/>
    </location>
</feature>
<comment type="subunit">
    <text evidence="7">Homodimer and heterodimers.</text>
</comment>
<evidence type="ECO:0000256" key="2">
    <source>
        <dbReference type="ARBA" id="ARBA00007651"/>
    </source>
</evidence>
<evidence type="ECO:0000256" key="7">
    <source>
        <dbReference type="RuleBase" id="RU361233"/>
    </source>
</evidence>
<evidence type="ECO:0000256" key="5">
    <source>
        <dbReference type="ARBA" id="ARBA00022989"/>
    </source>
</evidence>
<keyword evidence="5 7" id="KW-1133">Transmembrane helix</keyword>
<evidence type="ECO:0000256" key="4">
    <source>
        <dbReference type="ARBA" id="ARBA00022692"/>
    </source>
</evidence>
<evidence type="ECO:0000313" key="9">
    <source>
        <dbReference type="EMBL" id="GFP96335.1"/>
    </source>
</evidence>
<dbReference type="NCBIfam" id="TIGR01569">
    <property type="entry name" value="A_tha_TIGR01569"/>
    <property type="match status" value="1"/>
</dbReference>
<feature type="transmembrane region" description="Helical" evidence="7">
    <location>
        <begin position="51"/>
        <end position="73"/>
    </location>
</feature>
<sequence length="99" mass="11060">MSLSKRIPIFVLRLLALGATISATLIMVTSHDTAQVFNMKFEAKYSNSPTFKYFVLMNAIASDYCIAAGFKLIGMYSNRTSGEERQQLCRLAAHLWTSS</sequence>
<dbReference type="Pfam" id="PF04535">
    <property type="entry name" value="CASP_dom"/>
    <property type="match status" value="1"/>
</dbReference>
<comment type="caution">
    <text evidence="9">The sequence shown here is derived from an EMBL/GenBank/DDBJ whole genome shotgun (WGS) entry which is preliminary data.</text>
</comment>
<keyword evidence="3 7" id="KW-1003">Cell membrane</keyword>
<accession>A0A830CMP5</accession>
<dbReference type="InterPro" id="IPR006459">
    <property type="entry name" value="CASP/CASPL"/>
</dbReference>
<evidence type="ECO:0000256" key="3">
    <source>
        <dbReference type="ARBA" id="ARBA00022475"/>
    </source>
</evidence>
<dbReference type="Proteomes" id="UP000653305">
    <property type="component" value="Unassembled WGS sequence"/>
</dbReference>
<dbReference type="OrthoDB" id="1906221at2759"/>
<evidence type="ECO:0000256" key="1">
    <source>
        <dbReference type="ARBA" id="ARBA00004651"/>
    </source>
</evidence>
<keyword evidence="10" id="KW-1185">Reference proteome</keyword>
<dbReference type="GO" id="GO:0005886">
    <property type="term" value="C:plasma membrane"/>
    <property type="evidence" value="ECO:0007669"/>
    <property type="project" value="UniProtKB-SubCell"/>
</dbReference>